<feature type="transmembrane region" description="Helical" evidence="1">
    <location>
        <begin position="12"/>
        <end position="38"/>
    </location>
</feature>
<dbReference type="PANTHER" id="PTHR43143:SF1">
    <property type="entry name" value="SERINE_THREONINE-PROTEIN PHOSPHATASE CPPED1"/>
    <property type="match status" value="1"/>
</dbReference>
<evidence type="ECO:0000259" key="2">
    <source>
        <dbReference type="Pfam" id="PF00149"/>
    </source>
</evidence>
<dbReference type="AlphaFoldDB" id="A0A1F5JAC0"/>
<organism evidence="3 4">
    <name type="scientific">Candidatus Daviesbacteria bacterium RIFCSPHIGHO2_02_FULL_39_12</name>
    <dbReference type="NCBI Taxonomy" id="1797770"/>
    <lineage>
        <taxon>Bacteria</taxon>
        <taxon>Candidatus Daviesiibacteriota</taxon>
    </lineage>
</organism>
<dbReference type="PANTHER" id="PTHR43143">
    <property type="entry name" value="METALLOPHOSPHOESTERASE, CALCINEURIN SUPERFAMILY"/>
    <property type="match status" value="1"/>
</dbReference>
<dbReference type="Proteomes" id="UP000177042">
    <property type="component" value="Unassembled WGS sequence"/>
</dbReference>
<evidence type="ECO:0000313" key="3">
    <source>
        <dbReference type="EMBL" id="OGE25594.1"/>
    </source>
</evidence>
<keyword evidence="1" id="KW-1133">Transmembrane helix</keyword>
<comment type="caution">
    <text evidence="3">The sequence shown here is derived from an EMBL/GenBank/DDBJ whole genome shotgun (WGS) entry which is preliminary data.</text>
</comment>
<accession>A0A1F5JAC0</accession>
<gene>
    <name evidence="3" type="ORF">A3C26_03545</name>
</gene>
<keyword evidence="1" id="KW-0472">Membrane</keyword>
<protein>
    <recommendedName>
        <fullName evidence="2">Calcineurin-like phosphoesterase domain-containing protein</fullName>
    </recommendedName>
</protein>
<name>A0A1F5JAC0_9BACT</name>
<dbReference type="InterPro" id="IPR051918">
    <property type="entry name" value="STPP_CPPED1"/>
</dbReference>
<proteinExistence type="predicted"/>
<dbReference type="Gene3D" id="3.60.21.10">
    <property type="match status" value="1"/>
</dbReference>
<dbReference type="GO" id="GO:0016787">
    <property type="term" value="F:hydrolase activity"/>
    <property type="evidence" value="ECO:0007669"/>
    <property type="project" value="InterPro"/>
</dbReference>
<dbReference type="Pfam" id="PF00149">
    <property type="entry name" value="Metallophos"/>
    <property type="match status" value="1"/>
</dbReference>
<feature type="domain" description="Calcineurin-like phosphoesterase" evidence="2">
    <location>
        <begin position="81"/>
        <end position="267"/>
    </location>
</feature>
<reference evidence="3 4" key="1">
    <citation type="journal article" date="2016" name="Nat. Commun.">
        <title>Thousands of microbial genomes shed light on interconnected biogeochemical processes in an aquifer system.</title>
        <authorList>
            <person name="Anantharaman K."/>
            <person name="Brown C.T."/>
            <person name="Hug L.A."/>
            <person name="Sharon I."/>
            <person name="Castelle C.J."/>
            <person name="Probst A.J."/>
            <person name="Thomas B.C."/>
            <person name="Singh A."/>
            <person name="Wilkins M.J."/>
            <person name="Karaoz U."/>
            <person name="Brodie E.L."/>
            <person name="Williams K.H."/>
            <person name="Hubbard S.S."/>
            <person name="Banfield J.F."/>
        </authorList>
    </citation>
    <scope>NUCLEOTIDE SEQUENCE [LARGE SCALE GENOMIC DNA]</scope>
</reference>
<evidence type="ECO:0000256" key="1">
    <source>
        <dbReference type="SAM" id="Phobius"/>
    </source>
</evidence>
<evidence type="ECO:0000313" key="4">
    <source>
        <dbReference type="Proteomes" id="UP000177042"/>
    </source>
</evidence>
<dbReference type="InterPro" id="IPR004843">
    <property type="entry name" value="Calcineurin-like_PHP"/>
</dbReference>
<dbReference type="EMBL" id="MFCX01000023">
    <property type="protein sequence ID" value="OGE25594.1"/>
    <property type="molecule type" value="Genomic_DNA"/>
</dbReference>
<dbReference type="SUPFAM" id="SSF56300">
    <property type="entry name" value="Metallo-dependent phosphatases"/>
    <property type="match status" value="1"/>
</dbReference>
<dbReference type="InterPro" id="IPR029052">
    <property type="entry name" value="Metallo-depent_PP-like"/>
</dbReference>
<sequence>MFKRHYQKRSTNPLFVIFRLSLSLIMFAVLFIGAYAAYKHFSGLDPLKVDPQVLVNTILRTEKLDKLSKMLPSQESNILFQFLLVADSHNDNANLKKAISQAKQAYPDLQFIIGLGDYTDVGTKEELKKAKNEFDLSNLRYFLLVGDHDLWDARNRELVATSNFKEVFGLSYQSFTFKDFRFILLNNADNYLGIEGDQQEWIALELDKAKIDGAKGIFIFVHEPLFHPSSEHVMGSVESKLKLQAKSLIFQLKAVGVLKIFAGDIHYFSEYEEPETKLSMVTAGAVGIARNPQSPRFAVVSVREDGSTKMEDVEIK</sequence>
<keyword evidence="1" id="KW-0812">Transmembrane</keyword>